<dbReference type="GO" id="GO:0006537">
    <property type="term" value="P:glutamate biosynthetic process"/>
    <property type="evidence" value="ECO:0007669"/>
    <property type="project" value="InterPro"/>
</dbReference>
<name>A0AAE1F9C7_PETCI</name>
<proteinExistence type="predicted"/>
<feature type="domain" description="FAD/NAD(P)-binding" evidence="1">
    <location>
        <begin position="1"/>
        <end position="311"/>
    </location>
</feature>
<keyword evidence="3" id="KW-1185">Reference proteome</keyword>
<dbReference type="PRINTS" id="PR00419">
    <property type="entry name" value="ADXRDTASE"/>
</dbReference>
<dbReference type="GO" id="GO:0016639">
    <property type="term" value="F:oxidoreductase activity, acting on the CH-NH2 group of donors, NAD or NADP as acceptor"/>
    <property type="evidence" value="ECO:0007669"/>
    <property type="project" value="InterPro"/>
</dbReference>
<dbReference type="SUPFAM" id="SSF51971">
    <property type="entry name" value="Nucleotide-binding domain"/>
    <property type="match status" value="1"/>
</dbReference>
<dbReference type="PANTHER" id="PTHR43100">
    <property type="entry name" value="GLUTAMATE SYNTHASE [NADPH] SMALL CHAIN"/>
    <property type="match status" value="1"/>
</dbReference>
<dbReference type="InterPro" id="IPR023753">
    <property type="entry name" value="FAD/NAD-binding_dom"/>
</dbReference>
<dbReference type="Gene3D" id="3.50.50.60">
    <property type="entry name" value="FAD/NAD(P)-binding domain"/>
    <property type="match status" value="2"/>
</dbReference>
<sequence>MAAAHQLNKAGHLVTVFERNDRVGGLLQYGIPTMKLSKEVVQRRVELLKAEGISFKTNVNVGKDISAKDLQEEFDAVLLCMGATWPRDLPITNRQLEGIHFAMAFLETWQKKQMGNTIDVAALHAKDKDVIVIGGGDTGCDCIGTSLRQGAKSITTFEILPKPPPSRGGDNPWPTYPRVFKVDYGHEEVKLKFGRDPREYSTLTKEFLDDGNGKVAGVQTVKVEWTKDPSGRWKMDEVEGSEKVYKADLVLLAMGFLGPERYIINELELEQDPRSNISTPSGKYSTSVDKIFAAGDCRRGQSLVVWAINEGRQAAREVDAYLMQSSTLPLSGGVVQITQKG</sequence>
<dbReference type="NCBIfam" id="TIGR01317">
    <property type="entry name" value="GOGAT_sm_gam"/>
    <property type="match status" value="1"/>
</dbReference>
<evidence type="ECO:0000259" key="1">
    <source>
        <dbReference type="Pfam" id="PF07992"/>
    </source>
</evidence>
<dbReference type="FunFam" id="3.50.50.60:FF:000207">
    <property type="entry name" value="Glutamate synthase"/>
    <property type="match status" value="1"/>
</dbReference>
<reference evidence="2" key="1">
    <citation type="submission" date="2023-10" db="EMBL/GenBank/DDBJ databases">
        <title>Genome assemblies of two species of porcelain crab, Petrolisthes cinctipes and Petrolisthes manimaculis (Anomura: Porcellanidae).</title>
        <authorList>
            <person name="Angst P."/>
        </authorList>
    </citation>
    <scope>NUCLEOTIDE SEQUENCE</scope>
    <source>
        <strain evidence="2">PB745_01</strain>
        <tissue evidence="2">Gill</tissue>
    </source>
</reference>
<dbReference type="InterPro" id="IPR036188">
    <property type="entry name" value="FAD/NAD-bd_sf"/>
</dbReference>
<dbReference type="PANTHER" id="PTHR43100:SF1">
    <property type="entry name" value="GLUTAMATE SYNTHASE [NADPH] SMALL CHAIN"/>
    <property type="match status" value="1"/>
</dbReference>
<accession>A0AAE1F9C7</accession>
<dbReference type="Proteomes" id="UP001286313">
    <property type="component" value="Unassembled WGS sequence"/>
</dbReference>
<dbReference type="AlphaFoldDB" id="A0AAE1F9C7"/>
<organism evidence="2 3">
    <name type="scientific">Petrolisthes cinctipes</name>
    <name type="common">Flat porcelain crab</name>
    <dbReference type="NCBI Taxonomy" id="88211"/>
    <lineage>
        <taxon>Eukaryota</taxon>
        <taxon>Metazoa</taxon>
        <taxon>Ecdysozoa</taxon>
        <taxon>Arthropoda</taxon>
        <taxon>Crustacea</taxon>
        <taxon>Multicrustacea</taxon>
        <taxon>Malacostraca</taxon>
        <taxon>Eumalacostraca</taxon>
        <taxon>Eucarida</taxon>
        <taxon>Decapoda</taxon>
        <taxon>Pleocyemata</taxon>
        <taxon>Anomura</taxon>
        <taxon>Galatheoidea</taxon>
        <taxon>Porcellanidae</taxon>
        <taxon>Petrolisthes</taxon>
    </lineage>
</organism>
<dbReference type="EMBL" id="JAWQEG010002819">
    <property type="protein sequence ID" value="KAK3869551.1"/>
    <property type="molecule type" value="Genomic_DNA"/>
</dbReference>
<evidence type="ECO:0000313" key="2">
    <source>
        <dbReference type="EMBL" id="KAK3869551.1"/>
    </source>
</evidence>
<dbReference type="Pfam" id="PF07992">
    <property type="entry name" value="Pyr_redox_2"/>
    <property type="match status" value="1"/>
</dbReference>
<dbReference type="InterPro" id="IPR051394">
    <property type="entry name" value="Glutamate_Synthase"/>
</dbReference>
<protein>
    <recommendedName>
        <fullName evidence="1">FAD/NAD(P)-binding domain-containing protein</fullName>
    </recommendedName>
</protein>
<dbReference type="InterPro" id="IPR006005">
    <property type="entry name" value="Glut_synth_ssu1"/>
</dbReference>
<comment type="caution">
    <text evidence="2">The sequence shown here is derived from an EMBL/GenBank/DDBJ whole genome shotgun (WGS) entry which is preliminary data.</text>
</comment>
<evidence type="ECO:0000313" key="3">
    <source>
        <dbReference type="Proteomes" id="UP001286313"/>
    </source>
</evidence>
<gene>
    <name evidence="2" type="ORF">Pcinc_025135</name>
</gene>